<dbReference type="GO" id="GO:0005524">
    <property type="term" value="F:ATP binding"/>
    <property type="evidence" value="ECO:0007669"/>
    <property type="project" value="UniProtKB-KW"/>
</dbReference>
<evidence type="ECO:0000256" key="10">
    <source>
        <dbReference type="ARBA" id="ARBA00033323"/>
    </source>
</evidence>
<keyword evidence="4" id="KW-0963">Cytoplasm</keyword>
<dbReference type="InterPro" id="IPR050489">
    <property type="entry name" value="Tyr-tRNA_synthase"/>
</dbReference>
<evidence type="ECO:0000256" key="12">
    <source>
        <dbReference type="RuleBase" id="RU361234"/>
    </source>
</evidence>
<evidence type="ECO:0000256" key="9">
    <source>
        <dbReference type="ARBA" id="ARBA00023146"/>
    </source>
</evidence>
<dbReference type="SUPFAM" id="SSF52374">
    <property type="entry name" value="Nucleotidylyl transferase"/>
    <property type="match status" value="2"/>
</dbReference>
<evidence type="ECO:0000256" key="3">
    <source>
        <dbReference type="ARBA" id="ARBA00013160"/>
    </source>
</evidence>
<dbReference type="EMBL" id="UYRW01002327">
    <property type="protein sequence ID" value="VDK84462.1"/>
    <property type="molecule type" value="Genomic_DNA"/>
</dbReference>
<evidence type="ECO:0000256" key="6">
    <source>
        <dbReference type="ARBA" id="ARBA00022741"/>
    </source>
</evidence>
<evidence type="ECO:0000313" key="13">
    <source>
        <dbReference type="EMBL" id="VDK84462.1"/>
    </source>
</evidence>
<evidence type="ECO:0000256" key="1">
    <source>
        <dbReference type="ARBA" id="ARBA00004496"/>
    </source>
</evidence>
<dbReference type="EC" id="6.1.1.1" evidence="3 12"/>
<keyword evidence="6 12" id="KW-0547">Nucleotide-binding</keyword>
<dbReference type="NCBIfam" id="TIGR00234">
    <property type="entry name" value="tyrS"/>
    <property type="match status" value="1"/>
</dbReference>
<keyword evidence="8 12" id="KW-0648">Protein biosynthesis</keyword>
<dbReference type="InterPro" id="IPR014729">
    <property type="entry name" value="Rossmann-like_a/b/a_fold"/>
</dbReference>
<dbReference type="WBParaSite" id="nOo.2.0.1.t06987-RA">
    <property type="protein sequence ID" value="nOo.2.0.1.t06987-RA"/>
    <property type="gene ID" value="nOo.2.0.1.g06987"/>
</dbReference>
<dbReference type="PRINTS" id="PR01040">
    <property type="entry name" value="TRNASYNTHTYR"/>
</dbReference>
<dbReference type="AlphaFoldDB" id="A0A182EFW8"/>
<dbReference type="FunFam" id="3.40.50.620:FF:000040">
    <property type="entry name" value="Tyrosine--tRNA ligase"/>
    <property type="match status" value="1"/>
</dbReference>
<dbReference type="GO" id="GO:0005737">
    <property type="term" value="C:cytoplasm"/>
    <property type="evidence" value="ECO:0007669"/>
    <property type="project" value="UniProtKB-SubCell"/>
</dbReference>
<evidence type="ECO:0000256" key="4">
    <source>
        <dbReference type="ARBA" id="ARBA00022490"/>
    </source>
</evidence>
<evidence type="ECO:0000256" key="2">
    <source>
        <dbReference type="ARBA" id="ARBA00005594"/>
    </source>
</evidence>
<evidence type="ECO:0000313" key="14">
    <source>
        <dbReference type="Proteomes" id="UP000271087"/>
    </source>
</evidence>
<evidence type="ECO:0000256" key="8">
    <source>
        <dbReference type="ARBA" id="ARBA00022917"/>
    </source>
</evidence>
<proteinExistence type="inferred from homology"/>
<evidence type="ECO:0000256" key="11">
    <source>
        <dbReference type="ARBA" id="ARBA00048248"/>
    </source>
</evidence>
<evidence type="ECO:0000256" key="5">
    <source>
        <dbReference type="ARBA" id="ARBA00022598"/>
    </source>
</evidence>
<organism evidence="15">
    <name type="scientific">Onchocerca ochengi</name>
    <name type="common">Filarial nematode worm</name>
    <dbReference type="NCBI Taxonomy" id="42157"/>
    <lineage>
        <taxon>Eukaryota</taxon>
        <taxon>Metazoa</taxon>
        <taxon>Ecdysozoa</taxon>
        <taxon>Nematoda</taxon>
        <taxon>Chromadorea</taxon>
        <taxon>Rhabditida</taxon>
        <taxon>Spirurina</taxon>
        <taxon>Spiruromorpha</taxon>
        <taxon>Filarioidea</taxon>
        <taxon>Onchocercidae</taxon>
        <taxon>Onchocerca</taxon>
    </lineage>
</organism>
<comment type="similarity">
    <text evidence="2 12">Belongs to the class-I aminoacyl-tRNA synthetase family.</text>
</comment>
<dbReference type="Proteomes" id="UP000271087">
    <property type="component" value="Unassembled WGS sequence"/>
</dbReference>
<evidence type="ECO:0000313" key="15">
    <source>
        <dbReference type="WBParaSite" id="nOo.2.0.1.t06987-RA"/>
    </source>
</evidence>
<dbReference type="InterPro" id="IPR002307">
    <property type="entry name" value="Tyr-tRNA-ligase"/>
</dbReference>
<dbReference type="STRING" id="42157.A0A182EFW8"/>
<dbReference type="OrthoDB" id="197206at2759"/>
<comment type="catalytic activity">
    <reaction evidence="11 12">
        <text>tRNA(Tyr) + L-tyrosine + ATP = L-tyrosyl-tRNA(Tyr) + AMP + diphosphate + H(+)</text>
        <dbReference type="Rhea" id="RHEA:10220"/>
        <dbReference type="Rhea" id="RHEA-COMP:9706"/>
        <dbReference type="Rhea" id="RHEA-COMP:9707"/>
        <dbReference type="ChEBI" id="CHEBI:15378"/>
        <dbReference type="ChEBI" id="CHEBI:30616"/>
        <dbReference type="ChEBI" id="CHEBI:33019"/>
        <dbReference type="ChEBI" id="CHEBI:58315"/>
        <dbReference type="ChEBI" id="CHEBI:78442"/>
        <dbReference type="ChEBI" id="CHEBI:78536"/>
        <dbReference type="ChEBI" id="CHEBI:456215"/>
        <dbReference type="EC" id="6.1.1.1"/>
    </reaction>
</comment>
<dbReference type="GO" id="GO:0004831">
    <property type="term" value="F:tyrosine-tRNA ligase activity"/>
    <property type="evidence" value="ECO:0007669"/>
    <property type="project" value="UniProtKB-EC"/>
</dbReference>
<dbReference type="PANTHER" id="PTHR46264">
    <property type="entry name" value="TYROSINE-TRNA LIGASE"/>
    <property type="match status" value="1"/>
</dbReference>
<sequence>MRIIPVIIVDLRIIGNIPGFPTIFAESESIGEQTHTLFLSNFCLKYSSCTADFSADDNESFVDLGLTWLIFSMTNEDKSGMKVDTDGLSEEDLCRLNLITRNLQEVLGLEKIIKQLASKKKIHVYWGTATTGKPHVGYFVPIRKIADFLSANLRVTILFADLHAFLDNLKSTWELLDNRVLYYEKVVKALLTALNVPLDQLHFVRGTSYQLTREYTSDVLRLCNIVTRRDALRAGAEVVKQVASPLLSGLLYPLLQALDEQYLKVDGQFGGIDQRKIFILAEEQLPKLKLGKRFHLMNPMVPGLQGSKMSSSEENSKIDLLDKADIVRRKIDGAICNRNSNENGVLAFYEHVLFPIISPKTISIDGKSYDNCQDLFEEYNAGRISETGLKETIKEFICKILEEVQKNCMNEEMLSLLKKGYSKNISDDSLPYSANSAVDDIILNETEGQRFREITCDAELVSGEIWLKRRIKENSVLHVVYMLAPKGRFHLGFVIPFFKLKKLQLLGNISLTIILADIDAFLDNEKCPWNVREARCDYYTVVLQQIFSLLDLKNVKIVRGSSYQLEPDYTLEMYQMASKVTRDEASILNGVTLGSLLLPLYFTIDHYRMNIDIVIMGEEMRPFSEFSGQVMQRRGQQPRAHLLLPVLPSMSGNKMSASDPEFHLDLLDTPKQVKQKIARSFCEPGNLKGNIAFELAKLFVFSYFGSRLVIERSEENGGNLEINGCDELERIIVDESLHPADLKTIVISKINQFCEPIRMCFATKTKAEIANGDGDSGISVGKHHLSGIVPRRLKDQQGDVSVPKPQVILSNGLLVVQDRC</sequence>
<dbReference type="PANTHER" id="PTHR46264:SF4">
    <property type="entry name" value="TYROSINE--TRNA LIGASE, CYTOPLASMIC"/>
    <property type="match status" value="1"/>
</dbReference>
<keyword evidence="5 12" id="KW-0436">Ligase</keyword>
<reference evidence="13 14" key="2">
    <citation type="submission" date="2018-08" db="EMBL/GenBank/DDBJ databases">
        <authorList>
            <person name="Laetsch R D."/>
            <person name="Stevens L."/>
            <person name="Kumar S."/>
            <person name="Blaxter L. M."/>
        </authorList>
    </citation>
    <scope>NUCLEOTIDE SEQUENCE [LARGE SCALE GENOMIC DNA]</scope>
</reference>
<protein>
    <recommendedName>
        <fullName evidence="3 12">Tyrosine--tRNA ligase</fullName>
        <ecNumber evidence="3 12">6.1.1.1</ecNumber>
    </recommendedName>
    <alternativeName>
        <fullName evidence="10 12">Tyrosyl-tRNA synthetase</fullName>
    </alternativeName>
</protein>
<accession>A0A182EFW8</accession>
<comment type="subcellular location">
    <subcellularLocation>
        <location evidence="1">Cytoplasm</location>
    </subcellularLocation>
</comment>
<keyword evidence="9 12" id="KW-0030">Aminoacyl-tRNA synthetase</keyword>
<dbReference type="Gene3D" id="3.40.50.620">
    <property type="entry name" value="HUPs"/>
    <property type="match status" value="2"/>
</dbReference>
<dbReference type="Gene3D" id="1.10.240.10">
    <property type="entry name" value="Tyrosyl-Transfer RNA Synthetase"/>
    <property type="match status" value="2"/>
</dbReference>
<dbReference type="Pfam" id="PF00579">
    <property type="entry name" value="tRNA-synt_1b"/>
    <property type="match status" value="2"/>
</dbReference>
<gene>
    <name evidence="13" type="ORF">NOO_LOCUS6987</name>
</gene>
<reference evidence="15" key="1">
    <citation type="submission" date="2016-06" db="UniProtKB">
        <authorList>
            <consortium name="WormBaseParasite"/>
        </authorList>
    </citation>
    <scope>IDENTIFICATION</scope>
</reference>
<dbReference type="NCBIfam" id="NF006330">
    <property type="entry name" value="PRK08560.1"/>
    <property type="match status" value="1"/>
</dbReference>
<evidence type="ECO:0000256" key="7">
    <source>
        <dbReference type="ARBA" id="ARBA00022840"/>
    </source>
</evidence>
<keyword evidence="14" id="KW-1185">Reference proteome</keyword>
<dbReference type="InterPro" id="IPR002305">
    <property type="entry name" value="aa-tRNA-synth_Ic"/>
</dbReference>
<name>A0A182EFW8_ONCOC</name>
<keyword evidence="7 12" id="KW-0067">ATP-binding</keyword>
<dbReference type="GO" id="GO:0006437">
    <property type="term" value="P:tyrosyl-tRNA aminoacylation"/>
    <property type="evidence" value="ECO:0007669"/>
    <property type="project" value="InterPro"/>
</dbReference>